<protein>
    <submittedName>
        <fullName evidence="1">Unannotated protein</fullName>
    </submittedName>
</protein>
<organism evidence="1">
    <name type="scientific">freshwater metagenome</name>
    <dbReference type="NCBI Taxonomy" id="449393"/>
    <lineage>
        <taxon>unclassified sequences</taxon>
        <taxon>metagenomes</taxon>
        <taxon>ecological metagenomes</taxon>
    </lineage>
</organism>
<evidence type="ECO:0000313" key="2">
    <source>
        <dbReference type="EMBL" id="CAB4793605.1"/>
    </source>
</evidence>
<evidence type="ECO:0000313" key="1">
    <source>
        <dbReference type="EMBL" id="CAB4675674.1"/>
    </source>
</evidence>
<accession>A0A6J6MS16</accession>
<proteinExistence type="predicted"/>
<reference evidence="1" key="1">
    <citation type="submission" date="2020-05" db="EMBL/GenBank/DDBJ databases">
        <authorList>
            <person name="Chiriac C."/>
            <person name="Salcher M."/>
            <person name="Ghai R."/>
            <person name="Kavagutti S V."/>
        </authorList>
    </citation>
    <scope>NUCLEOTIDE SEQUENCE</scope>
</reference>
<dbReference type="AlphaFoldDB" id="A0A6J6MS16"/>
<sequence length="68" mass="7660">MAEVLKLAEFAQNHREPKVDIGCGRVYTELDPQRLTCAQLLSEVGLRDHVDRARCQNLDLVLNACHEG</sequence>
<name>A0A6J6MS16_9ZZZZ</name>
<dbReference type="EMBL" id="CAEZZU010000326">
    <property type="protein sequence ID" value="CAB4793605.1"/>
    <property type="molecule type" value="Genomic_DNA"/>
</dbReference>
<dbReference type="EMBL" id="CAEZWM010000316">
    <property type="protein sequence ID" value="CAB4675674.1"/>
    <property type="molecule type" value="Genomic_DNA"/>
</dbReference>
<gene>
    <name evidence="1" type="ORF">UFOPK2242_01736</name>
    <name evidence="2" type="ORF">UFOPK2925_01645</name>
</gene>